<feature type="transmembrane region" description="Helical" evidence="7">
    <location>
        <begin position="36"/>
        <end position="53"/>
    </location>
</feature>
<sequence length="505" mass="54979">MKYTREEMVQSVPQTGFFGQPKGLGILFFVEFWERFSYYGMRAILLFYMYYSVTEGGLGLPIEMAQSIMSLYGALIFMTSLLGGWLADRVLGSRKSLFIGATIIMFGHMVLALPGGGNLSIPFFLISMALIILGSGLMKPNIASVVGGLYDKNDARMDSGFVIFYMSVNMGALVSPMIVGQLQTTLGFHWGFGAAAVGMAIALVVYAIYNVKSLGLVGKDIPNPLLDSEKSKYKKGFAIGAVALAALIVIAKMVGMLTFDNISYVITGLGLILPIVYFTSMFKSEKTNAVEKKRLLAYIPLFLSAVMFWSIQEQGSSILGSFADQKTQLDLNQVVGINYQVPAAFFQSINPIFIVLLAPVISSLWSKLGKYNPSTAMKFSLGLFFAGSSFLIMVIPTLGMVEGDLINPFWLILSFFLCVIGELCLSPVGQSVSVKLAPKAFESTMLSLWLLSNATAQGLNAQLVRLYNVLDNSQYFGFLGIVAVALGIIILIVSPWTKKMMGGIH</sequence>
<gene>
    <name evidence="8" type="ORF">CBF31_06550</name>
</gene>
<keyword evidence="3 6" id="KW-0812">Transmembrane</keyword>
<feature type="transmembrane region" description="Helical" evidence="7">
    <location>
        <begin position="65"/>
        <end position="85"/>
    </location>
</feature>
<dbReference type="InterPro" id="IPR005279">
    <property type="entry name" value="Dipep/tripep_permease"/>
</dbReference>
<dbReference type="PROSITE" id="PS01023">
    <property type="entry name" value="PTR2_2"/>
    <property type="match status" value="1"/>
</dbReference>
<evidence type="ECO:0000256" key="5">
    <source>
        <dbReference type="ARBA" id="ARBA00023136"/>
    </source>
</evidence>
<keyword evidence="5 7" id="KW-0472">Membrane</keyword>
<evidence type="ECO:0000313" key="9">
    <source>
        <dbReference type="Proteomes" id="UP000287101"/>
    </source>
</evidence>
<accession>A0A430A8G5</accession>
<keyword evidence="4 7" id="KW-1133">Transmembrane helix</keyword>
<feature type="transmembrane region" description="Helical" evidence="7">
    <location>
        <begin position="295"/>
        <end position="312"/>
    </location>
</feature>
<dbReference type="AlphaFoldDB" id="A0A430A8G5"/>
<evidence type="ECO:0000256" key="4">
    <source>
        <dbReference type="ARBA" id="ARBA00022989"/>
    </source>
</evidence>
<evidence type="ECO:0000256" key="1">
    <source>
        <dbReference type="ARBA" id="ARBA00004141"/>
    </source>
</evidence>
<proteinExistence type="inferred from homology"/>
<dbReference type="CDD" id="cd17346">
    <property type="entry name" value="MFS_DtpA_like"/>
    <property type="match status" value="1"/>
</dbReference>
<dbReference type="InterPro" id="IPR036259">
    <property type="entry name" value="MFS_trans_sf"/>
</dbReference>
<feature type="transmembrane region" description="Helical" evidence="7">
    <location>
        <begin position="377"/>
        <end position="399"/>
    </location>
</feature>
<evidence type="ECO:0000256" key="7">
    <source>
        <dbReference type="SAM" id="Phobius"/>
    </source>
</evidence>
<comment type="similarity">
    <text evidence="2 6">Belongs to the major facilitator superfamily. Proton-dependent oligopeptide transporter (POT/PTR) (TC 2.A.17) family.</text>
</comment>
<evidence type="ECO:0000256" key="6">
    <source>
        <dbReference type="RuleBase" id="RU003755"/>
    </source>
</evidence>
<dbReference type="GO" id="GO:0016020">
    <property type="term" value="C:membrane"/>
    <property type="evidence" value="ECO:0007669"/>
    <property type="project" value="UniProtKB-SubCell"/>
</dbReference>
<evidence type="ECO:0000313" key="8">
    <source>
        <dbReference type="EMBL" id="RSU03367.1"/>
    </source>
</evidence>
<dbReference type="Proteomes" id="UP000287101">
    <property type="component" value="Unassembled WGS sequence"/>
</dbReference>
<dbReference type="EMBL" id="NGJY01000002">
    <property type="protein sequence ID" value="RSU03367.1"/>
    <property type="molecule type" value="Genomic_DNA"/>
</dbReference>
<organism evidence="8 9">
    <name type="scientific">Vagococcus fessus</name>
    <dbReference type="NCBI Taxonomy" id="120370"/>
    <lineage>
        <taxon>Bacteria</taxon>
        <taxon>Bacillati</taxon>
        <taxon>Bacillota</taxon>
        <taxon>Bacilli</taxon>
        <taxon>Lactobacillales</taxon>
        <taxon>Enterococcaceae</taxon>
        <taxon>Vagococcus</taxon>
    </lineage>
</organism>
<feature type="transmembrane region" description="Helical" evidence="7">
    <location>
        <begin position="97"/>
        <end position="113"/>
    </location>
</feature>
<dbReference type="PANTHER" id="PTHR11654">
    <property type="entry name" value="OLIGOPEPTIDE TRANSPORTER-RELATED"/>
    <property type="match status" value="1"/>
</dbReference>
<dbReference type="OrthoDB" id="9772725at2"/>
<comment type="caution">
    <text evidence="8">The sequence shown here is derived from an EMBL/GenBank/DDBJ whole genome shotgun (WGS) entry which is preliminary data.</text>
</comment>
<dbReference type="SUPFAM" id="SSF103473">
    <property type="entry name" value="MFS general substrate transporter"/>
    <property type="match status" value="1"/>
</dbReference>
<feature type="transmembrane region" description="Helical" evidence="7">
    <location>
        <begin position="236"/>
        <end position="256"/>
    </location>
</feature>
<feature type="transmembrane region" description="Helical" evidence="7">
    <location>
        <begin position="159"/>
        <end position="182"/>
    </location>
</feature>
<evidence type="ECO:0000256" key="2">
    <source>
        <dbReference type="ARBA" id="ARBA00005982"/>
    </source>
</evidence>
<keyword evidence="9" id="KW-1185">Reference proteome</keyword>
<dbReference type="InterPro" id="IPR018456">
    <property type="entry name" value="PTR2_symporter_CS"/>
</dbReference>
<dbReference type="InterPro" id="IPR000109">
    <property type="entry name" value="POT_fam"/>
</dbReference>
<feature type="transmembrane region" description="Helical" evidence="7">
    <location>
        <begin position="405"/>
        <end position="425"/>
    </location>
</feature>
<feature type="transmembrane region" description="Helical" evidence="7">
    <location>
        <begin position="188"/>
        <end position="209"/>
    </location>
</feature>
<dbReference type="Pfam" id="PF00854">
    <property type="entry name" value="PTR2"/>
    <property type="match status" value="1"/>
</dbReference>
<protein>
    <submittedName>
        <fullName evidence="8">MFS transporter</fullName>
    </submittedName>
</protein>
<feature type="transmembrane region" description="Helical" evidence="7">
    <location>
        <begin position="475"/>
        <end position="496"/>
    </location>
</feature>
<dbReference type="RefSeq" id="WP_126831576.1">
    <property type="nucleotide sequence ID" value="NZ_CBCRYB010000001.1"/>
</dbReference>
<feature type="transmembrane region" description="Helical" evidence="7">
    <location>
        <begin position="262"/>
        <end position="283"/>
    </location>
</feature>
<dbReference type="GO" id="GO:1904680">
    <property type="term" value="F:peptide transmembrane transporter activity"/>
    <property type="evidence" value="ECO:0007669"/>
    <property type="project" value="InterPro"/>
</dbReference>
<dbReference type="NCBIfam" id="TIGR00924">
    <property type="entry name" value="yjdL_sub1_fam"/>
    <property type="match status" value="1"/>
</dbReference>
<evidence type="ECO:0000256" key="3">
    <source>
        <dbReference type="ARBA" id="ARBA00022692"/>
    </source>
</evidence>
<feature type="transmembrane region" description="Helical" evidence="7">
    <location>
        <begin position="119"/>
        <end position="138"/>
    </location>
</feature>
<name>A0A430A8G5_9ENTE</name>
<keyword evidence="6" id="KW-0813">Transport</keyword>
<dbReference type="Gene3D" id="1.20.1250.20">
    <property type="entry name" value="MFS general substrate transporter like domains"/>
    <property type="match status" value="1"/>
</dbReference>
<feature type="transmembrane region" description="Helical" evidence="7">
    <location>
        <begin position="344"/>
        <end position="365"/>
    </location>
</feature>
<comment type="subcellular location">
    <subcellularLocation>
        <location evidence="1 6">Membrane</location>
        <topology evidence="1 6">Multi-pass membrane protein</topology>
    </subcellularLocation>
</comment>
<reference evidence="8 9" key="1">
    <citation type="submission" date="2017-05" db="EMBL/GenBank/DDBJ databases">
        <title>Vagococcus spp. assemblies.</title>
        <authorList>
            <person name="Gulvik C.A."/>
        </authorList>
    </citation>
    <scope>NUCLEOTIDE SEQUENCE [LARGE SCALE GENOMIC DNA]</scope>
    <source>
        <strain evidence="8 9">CCUG 41755</strain>
    </source>
</reference>
<dbReference type="GO" id="GO:0006857">
    <property type="term" value="P:oligopeptide transport"/>
    <property type="evidence" value="ECO:0007669"/>
    <property type="project" value="InterPro"/>
</dbReference>